<organism evidence="1">
    <name type="scientific">Arundo donax</name>
    <name type="common">Giant reed</name>
    <name type="synonym">Donax arundinaceus</name>
    <dbReference type="NCBI Taxonomy" id="35708"/>
    <lineage>
        <taxon>Eukaryota</taxon>
        <taxon>Viridiplantae</taxon>
        <taxon>Streptophyta</taxon>
        <taxon>Embryophyta</taxon>
        <taxon>Tracheophyta</taxon>
        <taxon>Spermatophyta</taxon>
        <taxon>Magnoliopsida</taxon>
        <taxon>Liliopsida</taxon>
        <taxon>Poales</taxon>
        <taxon>Poaceae</taxon>
        <taxon>PACMAD clade</taxon>
        <taxon>Arundinoideae</taxon>
        <taxon>Arundineae</taxon>
        <taxon>Arundo</taxon>
    </lineage>
</organism>
<dbReference type="AlphaFoldDB" id="A0A0A9ESQ2"/>
<name>A0A0A9ESQ2_ARUDO</name>
<accession>A0A0A9ESQ2</accession>
<reference evidence="1" key="1">
    <citation type="submission" date="2014-09" db="EMBL/GenBank/DDBJ databases">
        <authorList>
            <person name="Magalhaes I.L.F."/>
            <person name="Oliveira U."/>
            <person name="Santos F.R."/>
            <person name="Vidigal T.H.D.A."/>
            <person name="Brescovit A.D."/>
            <person name="Santos A.J."/>
        </authorList>
    </citation>
    <scope>NUCLEOTIDE SEQUENCE</scope>
    <source>
        <tissue evidence="1">Shoot tissue taken approximately 20 cm above the soil surface</tissue>
    </source>
</reference>
<proteinExistence type="predicted"/>
<dbReference type="EMBL" id="GBRH01194121">
    <property type="protein sequence ID" value="JAE03775.1"/>
    <property type="molecule type" value="Transcribed_RNA"/>
</dbReference>
<protein>
    <submittedName>
        <fullName evidence="1">Uncharacterized protein</fullName>
    </submittedName>
</protein>
<reference evidence="1" key="2">
    <citation type="journal article" date="2015" name="Data Brief">
        <title>Shoot transcriptome of the giant reed, Arundo donax.</title>
        <authorList>
            <person name="Barrero R.A."/>
            <person name="Guerrero F.D."/>
            <person name="Moolhuijzen P."/>
            <person name="Goolsby J.A."/>
            <person name="Tidwell J."/>
            <person name="Bellgard S.E."/>
            <person name="Bellgard M.I."/>
        </authorList>
    </citation>
    <scope>NUCLEOTIDE SEQUENCE</scope>
    <source>
        <tissue evidence="1">Shoot tissue taken approximately 20 cm above the soil surface</tissue>
    </source>
</reference>
<evidence type="ECO:0000313" key="1">
    <source>
        <dbReference type="EMBL" id="JAE03775.1"/>
    </source>
</evidence>
<sequence>MIHCIQRSKHASRPLHSPAMQVWEILKLRPMLLILKKALTSCEYDQSSIGVLFREAKFLLSNNSINIKVDYCPRIVTRWPMNLQLLEPL</sequence>